<keyword evidence="2" id="KW-1185">Reference proteome</keyword>
<organism evidence="1 2">
    <name type="scientific">Massilia horti</name>
    <dbReference type="NCBI Taxonomy" id="2562153"/>
    <lineage>
        <taxon>Bacteria</taxon>
        <taxon>Pseudomonadati</taxon>
        <taxon>Pseudomonadota</taxon>
        <taxon>Betaproteobacteria</taxon>
        <taxon>Burkholderiales</taxon>
        <taxon>Oxalobacteraceae</taxon>
        <taxon>Telluria group</taxon>
        <taxon>Massilia</taxon>
    </lineage>
</organism>
<dbReference type="RefSeq" id="WP_135192184.1">
    <property type="nucleotide sequence ID" value="NZ_SPUM01000150.1"/>
</dbReference>
<protein>
    <submittedName>
        <fullName evidence="1">Uncharacterized protein</fullName>
    </submittedName>
</protein>
<dbReference type="Proteomes" id="UP000297258">
    <property type="component" value="Unassembled WGS sequence"/>
</dbReference>
<proteinExistence type="predicted"/>
<dbReference type="OrthoDB" id="7840905at2"/>
<name>A0A4Y9SLE9_9BURK</name>
<gene>
    <name evidence="1" type="ORF">E4O92_24120</name>
</gene>
<accession>A0A4Y9SLE9</accession>
<evidence type="ECO:0000313" key="2">
    <source>
        <dbReference type="Proteomes" id="UP000297258"/>
    </source>
</evidence>
<sequence>MDLIQYLTGHFYTREQLLEHARLDGQLLDQWQQRRMMPKPSYRLRLDIACDSFFGAHREAHAIDYYAKGYVAWAALLPTLTDEVQAHALFADRYRKRLAELGTSGLGDFAAALSDSHIESEWQHFLDGTYGLCTVSGLPEDIATKEAAIVVIRELTVEQVLTSVKRERLSACVDLLDGVSSPFAPHEVARSSRRRYIDDVRRAFRL</sequence>
<dbReference type="AlphaFoldDB" id="A0A4Y9SLE9"/>
<dbReference type="InterPro" id="IPR045694">
    <property type="entry name" value="DUF6058"/>
</dbReference>
<reference evidence="1 2" key="1">
    <citation type="submission" date="2019-03" db="EMBL/GenBank/DDBJ databases">
        <title>Draft genome of Massilia hortus sp. nov., a novel bacterial species of the Oxalobacteraceae family.</title>
        <authorList>
            <person name="Peta V."/>
            <person name="Raths R."/>
            <person name="Bucking H."/>
        </authorList>
    </citation>
    <scope>NUCLEOTIDE SEQUENCE [LARGE SCALE GENOMIC DNA]</scope>
    <source>
        <strain evidence="1 2">ONC3</strain>
    </source>
</reference>
<comment type="caution">
    <text evidence="1">The sequence shown here is derived from an EMBL/GenBank/DDBJ whole genome shotgun (WGS) entry which is preliminary data.</text>
</comment>
<dbReference type="EMBL" id="SPUM01000150">
    <property type="protein sequence ID" value="TFW27490.1"/>
    <property type="molecule type" value="Genomic_DNA"/>
</dbReference>
<evidence type="ECO:0000313" key="1">
    <source>
        <dbReference type="EMBL" id="TFW27490.1"/>
    </source>
</evidence>
<dbReference type="Pfam" id="PF19531">
    <property type="entry name" value="DUF6058"/>
    <property type="match status" value="1"/>
</dbReference>